<proteinExistence type="inferred from homology"/>
<accession>A0ABN1R6Y3</accession>
<feature type="domain" description="RNA polymerase sigma-70 region 2" evidence="6">
    <location>
        <begin position="21"/>
        <end position="83"/>
    </location>
</feature>
<keyword evidence="5" id="KW-0804">Transcription</keyword>
<dbReference type="SUPFAM" id="SSF88946">
    <property type="entry name" value="Sigma2 domain of RNA polymerase sigma factors"/>
    <property type="match status" value="1"/>
</dbReference>
<evidence type="ECO:0000259" key="7">
    <source>
        <dbReference type="Pfam" id="PF08281"/>
    </source>
</evidence>
<keyword evidence="9" id="KW-1185">Reference proteome</keyword>
<evidence type="ECO:0000259" key="6">
    <source>
        <dbReference type="Pfam" id="PF04542"/>
    </source>
</evidence>
<dbReference type="SUPFAM" id="SSF88659">
    <property type="entry name" value="Sigma3 and sigma4 domains of RNA polymerase sigma factors"/>
    <property type="match status" value="1"/>
</dbReference>
<dbReference type="Gene3D" id="1.10.1740.10">
    <property type="match status" value="1"/>
</dbReference>
<feature type="domain" description="RNA polymerase sigma factor 70 region 4 type 2" evidence="7">
    <location>
        <begin position="109"/>
        <end position="159"/>
    </location>
</feature>
<dbReference type="Gene3D" id="1.10.10.10">
    <property type="entry name" value="Winged helix-like DNA-binding domain superfamily/Winged helix DNA-binding domain"/>
    <property type="match status" value="1"/>
</dbReference>
<dbReference type="InterPro" id="IPR013325">
    <property type="entry name" value="RNA_pol_sigma_r2"/>
</dbReference>
<evidence type="ECO:0000256" key="2">
    <source>
        <dbReference type="ARBA" id="ARBA00023015"/>
    </source>
</evidence>
<dbReference type="InterPro" id="IPR036388">
    <property type="entry name" value="WH-like_DNA-bd_sf"/>
</dbReference>
<dbReference type="EMBL" id="BAAAHK010000013">
    <property type="protein sequence ID" value="GAA0952821.1"/>
    <property type="molecule type" value="Genomic_DNA"/>
</dbReference>
<comment type="similarity">
    <text evidence="1">Belongs to the sigma-70 factor family. ECF subfamily.</text>
</comment>
<dbReference type="CDD" id="cd06171">
    <property type="entry name" value="Sigma70_r4"/>
    <property type="match status" value="1"/>
</dbReference>
<dbReference type="Proteomes" id="UP001500542">
    <property type="component" value="Unassembled WGS sequence"/>
</dbReference>
<comment type="caution">
    <text evidence="8">The sequence shown here is derived from an EMBL/GenBank/DDBJ whole genome shotgun (WGS) entry which is preliminary data.</text>
</comment>
<dbReference type="InterPro" id="IPR014284">
    <property type="entry name" value="RNA_pol_sigma-70_dom"/>
</dbReference>
<evidence type="ECO:0000256" key="1">
    <source>
        <dbReference type="ARBA" id="ARBA00010641"/>
    </source>
</evidence>
<dbReference type="InterPro" id="IPR007627">
    <property type="entry name" value="RNA_pol_sigma70_r2"/>
</dbReference>
<reference evidence="8 9" key="1">
    <citation type="journal article" date="2019" name="Int. J. Syst. Evol. Microbiol.">
        <title>The Global Catalogue of Microorganisms (GCM) 10K type strain sequencing project: providing services to taxonomists for standard genome sequencing and annotation.</title>
        <authorList>
            <consortium name="The Broad Institute Genomics Platform"/>
            <consortium name="The Broad Institute Genome Sequencing Center for Infectious Disease"/>
            <person name="Wu L."/>
            <person name="Ma J."/>
        </authorList>
    </citation>
    <scope>NUCLEOTIDE SEQUENCE [LARGE SCALE GENOMIC DNA]</scope>
    <source>
        <strain evidence="8 9">JCM 10977</strain>
    </source>
</reference>
<dbReference type="InterPro" id="IPR039425">
    <property type="entry name" value="RNA_pol_sigma-70-like"/>
</dbReference>
<sequence>MAAAEAQSSAIDFELWVTEKSDALLRFAYVLTGDKTLAEDAVQDALTTACARWGRVSRAEDPEAYVKRMVVNAHISWWRRFRRREAPVEEPTRTAAAAPDGAGSRAEAEAVWALCATLPDKQRTAVVLRFYEDLSYAEIADLLHCAEATARSHVHRALAVLKNTLSKEGAEDA</sequence>
<dbReference type="Pfam" id="PF08281">
    <property type="entry name" value="Sigma70_r4_2"/>
    <property type="match status" value="1"/>
</dbReference>
<name>A0ABN1R6Y3_9ACTN</name>
<evidence type="ECO:0000313" key="8">
    <source>
        <dbReference type="EMBL" id="GAA0952821.1"/>
    </source>
</evidence>
<evidence type="ECO:0000256" key="5">
    <source>
        <dbReference type="ARBA" id="ARBA00023163"/>
    </source>
</evidence>
<dbReference type="Pfam" id="PF04542">
    <property type="entry name" value="Sigma70_r2"/>
    <property type="match status" value="1"/>
</dbReference>
<dbReference type="InterPro" id="IPR013324">
    <property type="entry name" value="RNA_pol_sigma_r3/r4-like"/>
</dbReference>
<evidence type="ECO:0000256" key="3">
    <source>
        <dbReference type="ARBA" id="ARBA00023082"/>
    </source>
</evidence>
<dbReference type="InterPro" id="IPR014325">
    <property type="entry name" value="RNA_pol_sigma-E_actinobac"/>
</dbReference>
<dbReference type="NCBIfam" id="TIGR02937">
    <property type="entry name" value="sigma70-ECF"/>
    <property type="match status" value="1"/>
</dbReference>
<dbReference type="PANTHER" id="PTHR43133">
    <property type="entry name" value="RNA POLYMERASE ECF-TYPE SIGMA FACTO"/>
    <property type="match status" value="1"/>
</dbReference>
<evidence type="ECO:0000256" key="4">
    <source>
        <dbReference type="ARBA" id="ARBA00023125"/>
    </source>
</evidence>
<keyword evidence="3" id="KW-0731">Sigma factor</keyword>
<protein>
    <submittedName>
        <fullName evidence="8">SigE family RNA polymerase sigma factor</fullName>
    </submittedName>
</protein>
<dbReference type="InterPro" id="IPR013249">
    <property type="entry name" value="RNA_pol_sigma70_r4_t2"/>
</dbReference>
<evidence type="ECO:0000313" key="9">
    <source>
        <dbReference type="Proteomes" id="UP001500542"/>
    </source>
</evidence>
<gene>
    <name evidence="8" type="ORF">GCM10009554_56310</name>
</gene>
<organism evidence="8 9">
    <name type="scientific">Kribbella koreensis</name>
    <dbReference type="NCBI Taxonomy" id="57909"/>
    <lineage>
        <taxon>Bacteria</taxon>
        <taxon>Bacillati</taxon>
        <taxon>Actinomycetota</taxon>
        <taxon>Actinomycetes</taxon>
        <taxon>Propionibacteriales</taxon>
        <taxon>Kribbellaceae</taxon>
        <taxon>Kribbella</taxon>
    </lineage>
</organism>
<dbReference type="PANTHER" id="PTHR43133:SF50">
    <property type="entry name" value="ECF RNA POLYMERASE SIGMA FACTOR SIGM"/>
    <property type="match status" value="1"/>
</dbReference>
<dbReference type="NCBIfam" id="TIGR02983">
    <property type="entry name" value="SigE-fam_strep"/>
    <property type="match status" value="1"/>
</dbReference>
<keyword evidence="4" id="KW-0238">DNA-binding</keyword>
<keyword evidence="2" id="KW-0805">Transcription regulation</keyword>